<organism evidence="1 2">
    <name type="scientific">Thermoleptolyngbya sichuanensis A183</name>
    <dbReference type="NCBI Taxonomy" id="2737172"/>
    <lineage>
        <taxon>Bacteria</taxon>
        <taxon>Bacillati</taxon>
        <taxon>Cyanobacteriota</taxon>
        <taxon>Cyanophyceae</taxon>
        <taxon>Oculatellales</taxon>
        <taxon>Oculatellaceae</taxon>
        <taxon>Thermoleptolyngbya</taxon>
        <taxon>Thermoleptolyngbya sichuanensis</taxon>
    </lineage>
</organism>
<reference evidence="1 2" key="1">
    <citation type="submission" date="2020-05" db="EMBL/GenBank/DDBJ databases">
        <title>Complete genome sequence of of a novel Thermoleptolyngbya strain isolated from hot springs of Ganzi, Sichuan China.</title>
        <authorList>
            <person name="Tang J."/>
            <person name="Daroch M."/>
            <person name="Li L."/>
            <person name="Waleron K."/>
            <person name="Waleron M."/>
            <person name="Waleron M."/>
        </authorList>
    </citation>
    <scope>NUCLEOTIDE SEQUENCE [LARGE SCALE GENOMIC DNA]</scope>
    <source>
        <strain evidence="1 2">PKUAC-SCTA183</strain>
    </source>
</reference>
<dbReference type="AlphaFoldDB" id="A0A6M8BN01"/>
<keyword evidence="2" id="KW-1185">Reference proteome</keyword>
<dbReference type="Proteomes" id="UP000505210">
    <property type="component" value="Chromosome"/>
</dbReference>
<proteinExistence type="predicted"/>
<dbReference type="RefSeq" id="WP_172357616.1">
    <property type="nucleotide sequence ID" value="NZ_CP053661.1"/>
</dbReference>
<evidence type="ECO:0008006" key="3">
    <source>
        <dbReference type="Google" id="ProtNLM"/>
    </source>
</evidence>
<evidence type="ECO:0000313" key="1">
    <source>
        <dbReference type="EMBL" id="QKD83695.1"/>
    </source>
</evidence>
<accession>A0A6M8BN01</accession>
<sequence length="137" mass="14552">MTGQKWFARVLAGAVAVGICATGAIARAQEMLLSEEGVLENGDMVLPSDNSLYDQFTFEGKAGQTVTIKLFSTEFQPYLAVISPEGEVLGENHSAGGNPQNSQLELTLATDGTYIVIANGFDASSRGRYTVEVMVAE</sequence>
<dbReference type="EMBL" id="CP053661">
    <property type="protein sequence ID" value="QKD83695.1"/>
    <property type="molecule type" value="Genomic_DNA"/>
</dbReference>
<dbReference type="Gene3D" id="2.60.120.380">
    <property type="match status" value="1"/>
</dbReference>
<gene>
    <name evidence="1" type="ORF">HPC62_17175</name>
</gene>
<name>A0A6M8BN01_9CYAN</name>
<protein>
    <recommendedName>
        <fullName evidence="3">Peptidase C-terminal archaeal/bacterial domain-containing protein</fullName>
    </recommendedName>
</protein>
<dbReference type="KEGG" id="theu:HPC62_17175"/>
<evidence type="ECO:0000313" key="2">
    <source>
        <dbReference type="Proteomes" id="UP000505210"/>
    </source>
</evidence>